<dbReference type="PANTHER" id="PTHR38031">
    <property type="entry name" value="SULFUR CARRIER PROTEIN SLR0821-RELATED"/>
    <property type="match status" value="1"/>
</dbReference>
<reference evidence="4 5" key="1">
    <citation type="submission" date="2019-10" db="EMBL/GenBank/DDBJ databases">
        <title>Unraveling microbial dark matter from salterns through culturing: the case of the genus Halosegnis.</title>
        <authorList>
            <person name="Duran-Viseras A."/>
            <person name="Andrei A.-S."/>
            <person name="Vera-Gargallo B."/>
            <person name="Ghai R."/>
            <person name="Sanchez-Porro C."/>
            <person name="Ventosa A."/>
        </authorList>
    </citation>
    <scope>NUCLEOTIDE SEQUENCE [LARGE SCALE GENOMIC DNA]</scope>
    <source>
        <strain evidence="2 5">F17-44</strain>
        <strain evidence="1 6">F18-79</strain>
        <strain evidence="3 4">F19-13</strain>
    </source>
</reference>
<accession>A0A5N5U627</accession>
<dbReference type="InterPro" id="IPR016155">
    <property type="entry name" value="Mopterin_synth/thiamin_S_b"/>
</dbReference>
<dbReference type="InterPro" id="IPR054834">
    <property type="entry name" value="SAMP1_3"/>
</dbReference>
<accession>A0A5N5U799</accession>
<dbReference type="EMBL" id="QMDY01000003">
    <property type="protein sequence ID" value="KAB7518730.1"/>
    <property type="molecule type" value="Genomic_DNA"/>
</dbReference>
<name>A0A5N5U799_9EURY</name>
<protein>
    <submittedName>
        <fullName evidence="2">MoaD/ThiS family protein</fullName>
    </submittedName>
</protein>
<dbReference type="EMBL" id="QKKZ01000003">
    <property type="protein sequence ID" value="KAB7513957.1"/>
    <property type="molecule type" value="Genomic_DNA"/>
</dbReference>
<sequence>MEIQVYGQLRSVTGGKMVTLSPAEHTVRGVVTALRESYPKIDAHLIDCEGALRPSVRVVVNGEKATMDTDCPADADVKLFPAMQGG</sequence>
<keyword evidence="6" id="KW-1185">Reference proteome</keyword>
<dbReference type="InterPro" id="IPR052045">
    <property type="entry name" value="Sulfur_Carrier/Prot_Modifier"/>
</dbReference>
<dbReference type="OrthoDB" id="184665at2157"/>
<dbReference type="RefSeq" id="WP_152120687.1">
    <property type="nucleotide sequence ID" value="NZ_QJOW01000004.1"/>
</dbReference>
<dbReference type="Proteomes" id="UP000326207">
    <property type="component" value="Unassembled WGS sequence"/>
</dbReference>
<dbReference type="SUPFAM" id="SSF54285">
    <property type="entry name" value="MoaD/ThiS"/>
    <property type="match status" value="1"/>
</dbReference>
<evidence type="ECO:0000313" key="5">
    <source>
        <dbReference type="Proteomes" id="UP000326302"/>
    </source>
</evidence>
<organism evidence="2 5">
    <name type="scientific">Halosegnis rubeus</name>
    <dbReference type="NCBI Taxonomy" id="2212850"/>
    <lineage>
        <taxon>Archaea</taxon>
        <taxon>Methanobacteriati</taxon>
        <taxon>Methanobacteriota</taxon>
        <taxon>Stenosarchaea group</taxon>
        <taxon>Halobacteria</taxon>
        <taxon>Halobacteriales</taxon>
        <taxon>Natronomonadaceae</taxon>
        <taxon>Halosegnis</taxon>
    </lineage>
</organism>
<accession>A0A5N5UKD3</accession>
<dbReference type="AlphaFoldDB" id="A0A5N5U799"/>
<dbReference type="InterPro" id="IPR003749">
    <property type="entry name" value="ThiS/MoaD-like"/>
</dbReference>
<comment type="caution">
    <text evidence="2">The sequence shown here is derived from an EMBL/GenBank/DDBJ whole genome shotgun (WGS) entry which is preliminary data.</text>
</comment>
<gene>
    <name evidence="1" type="ORF">DM867_09225</name>
    <name evidence="2" type="ORF">DMP03_10875</name>
    <name evidence="3" type="ORF">DP108_06040</name>
</gene>
<proteinExistence type="predicted"/>
<evidence type="ECO:0000313" key="6">
    <source>
        <dbReference type="Proteomes" id="UP000326865"/>
    </source>
</evidence>
<evidence type="ECO:0000313" key="2">
    <source>
        <dbReference type="EMBL" id="KAB7514358.1"/>
    </source>
</evidence>
<evidence type="ECO:0000313" key="3">
    <source>
        <dbReference type="EMBL" id="KAB7518730.1"/>
    </source>
</evidence>
<dbReference type="Proteomes" id="UP000326302">
    <property type="component" value="Unassembled WGS sequence"/>
</dbReference>
<evidence type="ECO:0000313" key="1">
    <source>
        <dbReference type="EMBL" id="KAB7513957.1"/>
    </source>
</evidence>
<dbReference type="Gene3D" id="3.10.20.30">
    <property type="match status" value="1"/>
</dbReference>
<dbReference type="Pfam" id="PF02597">
    <property type="entry name" value="ThiS"/>
    <property type="match status" value="1"/>
</dbReference>
<dbReference type="PANTHER" id="PTHR38031:SF1">
    <property type="entry name" value="SULFUR CARRIER PROTEIN CYSO"/>
    <property type="match status" value="1"/>
</dbReference>
<dbReference type="EMBL" id="QJOW01000004">
    <property type="protein sequence ID" value="KAB7514358.1"/>
    <property type="molecule type" value="Genomic_DNA"/>
</dbReference>
<evidence type="ECO:0000313" key="4">
    <source>
        <dbReference type="Proteomes" id="UP000326207"/>
    </source>
</evidence>
<dbReference type="CDD" id="cd17040">
    <property type="entry name" value="Ubl_MoaD_like"/>
    <property type="match status" value="1"/>
</dbReference>
<dbReference type="InterPro" id="IPR012675">
    <property type="entry name" value="Beta-grasp_dom_sf"/>
</dbReference>
<dbReference type="Proteomes" id="UP000326865">
    <property type="component" value="Unassembled WGS sequence"/>
</dbReference>
<dbReference type="NCBIfam" id="NF041918">
    <property type="entry name" value="SAMP1"/>
    <property type="match status" value="1"/>
</dbReference>